<accession>A0ACB8UIQ9</accession>
<name>A0ACB8UIQ9_9APHY</name>
<evidence type="ECO:0000313" key="2">
    <source>
        <dbReference type="Proteomes" id="UP001055072"/>
    </source>
</evidence>
<gene>
    <name evidence="1" type="ORF">BDY19DRAFT_911296</name>
</gene>
<dbReference type="EMBL" id="MU274900">
    <property type="protein sequence ID" value="KAI0094139.1"/>
    <property type="molecule type" value="Genomic_DNA"/>
</dbReference>
<keyword evidence="2" id="KW-1185">Reference proteome</keyword>
<sequence length="84" mass="10315">MRLQFKFKFSLVSVSRIIIPPTRKGRRMWTRRLEAWSKDLNDMDTKRLEARRESELVGYVTYISRPYPHPTWPRRSSKRIEIEY</sequence>
<reference evidence="1" key="1">
    <citation type="journal article" date="2021" name="Environ. Microbiol.">
        <title>Gene family expansions and transcriptome signatures uncover fungal adaptations to wood decay.</title>
        <authorList>
            <person name="Hage H."/>
            <person name="Miyauchi S."/>
            <person name="Viragh M."/>
            <person name="Drula E."/>
            <person name="Min B."/>
            <person name="Chaduli D."/>
            <person name="Navarro D."/>
            <person name="Favel A."/>
            <person name="Norest M."/>
            <person name="Lesage-Meessen L."/>
            <person name="Balint B."/>
            <person name="Merenyi Z."/>
            <person name="de Eugenio L."/>
            <person name="Morin E."/>
            <person name="Martinez A.T."/>
            <person name="Baldrian P."/>
            <person name="Stursova M."/>
            <person name="Martinez M.J."/>
            <person name="Novotny C."/>
            <person name="Magnuson J.K."/>
            <person name="Spatafora J.W."/>
            <person name="Maurice S."/>
            <person name="Pangilinan J."/>
            <person name="Andreopoulos W."/>
            <person name="LaButti K."/>
            <person name="Hundley H."/>
            <person name="Na H."/>
            <person name="Kuo A."/>
            <person name="Barry K."/>
            <person name="Lipzen A."/>
            <person name="Henrissat B."/>
            <person name="Riley R."/>
            <person name="Ahrendt S."/>
            <person name="Nagy L.G."/>
            <person name="Grigoriev I.V."/>
            <person name="Martin F."/>
            <person name="Rosso M.N."/>
        </authorList>
    </citation>
    <scope>NUCLEOTIDE SEQUENCE</scope>
    <source>
        <strain evidence="1">CBS 384.51</strain>
    </source>
</reference>
<comment type="caution">
    <text evidence="1">The sequence shown here is derived from an EMBL/GenBank/DDBJ whole genome shotgun (WGS) entry which is preliminary data.</text>
</comment>
<protein>
    <submittedName>
        <fullName evidence="1">Uncharacterized protein</fullName>
    </submittedName>
</protein>
<organism evidence="1 2">
    <name type="scientific">Irpex rosettiformis</name>
    <dbReference type="NCBI Taxonomy" id="378272"/>
    <lineage>
        <taxon>Eukaryota</taxon>
        <taxon>Fungi</taxon>
        <taxon>Dikarya</taxon>
        <taxon>Basidiomycota</taxon>
        <taxon>Agaricomycotina</taxon>
        <taxon>Agaricomycetes</taxon>
        <taxon>Polyporales</taxon>
        <taxon>Irpicaceae</taxon>
        <taxon>Irpex</taxon>
    </lineage>
</organism>
<dbReference type="Proteomes" id="UP001055072">
    <property type="component" value="Unassembled WGS sequence"/>
</dbReference>
<proteinExistence type="predicted"/>
<evidence type="ECO:0000313" key="1">
    <source>
        <dbReference type="EMBL" id="KAI0094139.1"/>
    </source>
</evidence>